<keyword evidence="6" id="KW-0378">Hydrolase</keyword>
<gene>
    <name evidence="12" type="ORF">M8A51_18630</name>
</gene>
<evidence type="ECO:0000256" key="4">
    <source>
        <dbReference type="ARBA" id="ARBA00022723"/>
    </source>
</evidence>
<evidence type="ECO:0000259" key="10">
    <source>
        <dbReference type="Pfam" id="PF02225"/>
    </source>
</evidence>
<evidence type="ECO:0000256" key="5">
    <source>
        <dbReference type="ARBA" id="ARBA00022729"/>
    </source>
</evidence>
<dbReference type="RefSeq" id="WP_251780026.1">
    <property type="nucleotide sequence ID" value="NZ_JAMKFE010000012.1"/>
</dbReference>
<dbReference type="PROSITE" id="PS51257">
    <property type="entry name" value="PROKAR_LIPOPROTEIN"/>
    <property type="match status" value="1"/>
</dbReference>
<dbReference type="InterPro" id="IPR041756">
    <property type="entry name" value="M28_SGAP-like"/>
</dbReference>
<dbReference type="Gene3D" id="3.40.630.10">
    <property type="entry name" value="Zn peptidases"/>
    <property type="match status" value="1"/>
</dbReference>
<evidence type="ECO:0000256" key="1">
    <source>
        <dbReference type="ARBA" id="ARBA00005957"/>
    </source>
</evidence>
<reference evidence="12" key="1">
    <citation type="submission" date="2022-05" db="EMBL/GenBank/DDBJ databases">
        <title>Schlegelella sp. nov., isolated from mangrove soil.</title>
        <authorList>
            <person name="Liu Y."/>
            <person name="Ge X."/>
            <person name="Liu W."/>
        </authorList>
    </citation>
    <scope>NUCLEOTIDE SEQUENCE</scope>
    <source>
        <strain evidence="12">S2-27</strain>
    </source>
</reference>
<dbReference type="SUPFAM" id="SSF53187">
    <property type="entry name" value="Zn-dependent exopeptidases"/>
    <property type="match status" value="1"/>
</dbReference>
<feature type="domain" description="Peptidase M28" evidence="11">
    <location>
        <begin position="286"/>
        <end position="501"/>
    </location>
</feature>
<sequence>MQRTLAHPKSRLRSWLGASFSAAALALAGCGGGGDDSGADAADVDITEQEAAELETDATEQAMHGGWRRCEHRVNNTQRKLLECVTVQGVRRHLQALQDIADANNGHRASGSSGYDQSAAYAERVLRNAGYVVTRQEFQFQTFVQLSPVVLEQTAPAPGGPIDNHIMSYSGSGDVTAAVSVPSGAVTGCTAADFAGFPAGHIALVQRGDGCPFALKATNAHAAGAVGVVIYNNLPEELNGTLGADFTLDLPVTSVTLAVGEQLAATAGLVLHLKTDTFRGLATTSNVIAESRHGDPTKVVMVGAHLDSVNEGPGINDNGTGAAGILETAVQMGKVRPRNKVRFALWGAEESGLVGATHYVANLTQDEKDRIALYLNFDMIGSPNHAFMIYDGDDSDAEGAGPGPGRSDEIEKLFERFYTRRGIAFKGTDFSGRSDYGPFMDEGISSGGLFTGAEEIKTEEEVALWGGTAGVAYDPCYHQACDTMNNVNWEALGINADAVAYSTLHYAMERDRKGGKRVKQGHGKFSAANEVLRRRHGAQH</sequence>
<evidence type="ECO:0000259" key="11">
    <source>
        <dbReference type="Pfam" id="PF04389"/>
    </source>
</evidence>
<dbReference type="InterPro" id="IPR007484">
    <property type="entry name" value="Peptidase_M28"/>
</dbReference>
<comment type="similarity">
    <text evidence="1">Belongs to the peptidase M28 family. M28A subfamily.</text>
</comment>
<dbReference type="PANTHER" id="PTHR12147">
    <property type="entry name" value="METALLOPEPTIDASE M28 FAMILY MEMBER"/>
    <property type="match status" value="1"/>
</dbReference>
<evidence type="ECO:0000256" key="8">
    <source>
        <dbReference type="SAM" id="MobiDB-lite"/>
    </source>
</evidence>
<feature type="region of interest" description="Disordered" evidence="8">
    <location>
        <begin position="512"/>
        <end position="540"/>
    </location>
</feature>
<feature type="compositionally biased region" description="Basic residues" evidence="8">
    <location>
        <begin position="513"/>
        <end position="522"/>
    </location>
</feature>
<keyword evidence="2" id="KW-0031">Aminopeptidase</keyword>
<dbReference type="InterPro" id="IPR046450">
    <property type="entry name" value="PA_dom_sf"/>
</dbReference>
<keyword evidence="3" id="KW-0645">Protease</keyword>
<keyword evidence="4" id="KW-0479">Metal-binding</keyword>
<evidence type="ECO:0000256" key="3">
    <source>
        <dbReference type="ARBA" id="ARBA00022670"/>
    </source>
</evidence>
<protein>
    <submittedName>
        <fullName evidence="12">M28 family metallopeptidase</fullName>
    </submittedName>
</protein>
<evidence type="ECO:0000256" key="2">
    <source>
        <dbReference type="ARBA" id="ARBA00022438"/>
    </source>
</evidence>
<dbReference type="SUPFAM" id="SSF52025">
    <property type="entry name" value="PA domain"/>
    <property type="match status" value="1"/>
</dbReference>
<dbReference type="InterPro" id="IPR045175">
    <property type="entry name" value="M28_fam"/>
</dbReference>
<dbReference type="InterPro" id="IPR003137">
    <property type="entry name" value="PA_domain"/>
</dbReference>
<evidence type="ECO:0000313" key="12">
    <source>
        <dbReference type="EMBL" id="MCM5681547.1"/>
    </source>
</evidence>
<keyword evidence="7" id="KW-0862">Zinc</keyword>
<feature type="domain" description="PA" evidence="10">
    <location>
        <begin position="182"/>
        <end position="263"/>
    </location>
</feature>
<keyword evidence="13" id="KW-1185">Reference proteome</keyword>
<dbReference type="Pfam" id="PF04389">
    <property type="entry name" value="Peptidase_M28"/>
    <property type="match status" value="1"/>
</dbReference>
<accession>A0ABT0YS28</accession>
<proteinExistence type="inferred from homology"/>
<feature type="chain" id="PRO_5046467173" evidence="9">
    <location>
        <begin position="29"/>
        <end position="540"/>
    </location>
</feature>
<evidence type="ECO:0000313" key="13">
    <source>
        <dbReference type="Proteomes" id="UP001165541"/>
    </source>
</evidence>
<organism evidence="12 13">
    <name type="scientific">Caldimonas mangrovi</name>
    <dbReference type="NCBI Taxonomy" id="2944811"/>
    <lineage>
        <taxon>Bacteria</taxon>
        <taxon>Pseudomonadati</taxon>
        <taxon>Pseudomonadota</taxon>
        <taxon>Betaproteobacteria</taxon>
        <taxon>Burkholderiales</taxon>
        <taxon>Sphaerotilaceae</taxon>
        <taxon>Caldimonas</taxon>
    </lineage>
</organism>
<evidence type="ECO:0000256" key="6">
    <source>
        <dbReference type="ARBA" id="ARBA00022801"/>
    </source>
</evidence>
<dbReference type="CDD" id="cd03876">
    <property type="entry name" value="M28_SGAP_like"/>
    <property type="match status" value="1"/>
</dbReference>
<dbReference type="Gene3D" id="3.50.30.30">
    <property type="match status" value="1"/>
</dbReference>
<evidence type="ECO:0000256" key="7">
    <source>
        <dbReference type="ARBA" id="ARBA00022833"/>
    </source>
</evidence>
<dbReference type="PANTHER" id="PTHR12147:SF26">
    <property type="entry name" value="PEPTIDASE M28 DOMAIN-CONTAINING PROTEIN"/>
    <property type="match status" value="1"/>
</dbReference>
<feature type="signal peptide" evidence="9">
    <location>
        <begin position="1"/>
        <end position="28"/>
    </location>
</feature>
<keyword evidence="5 9" id="KW-0732">Signal</keyword>
<dbReference type="Pfam" id="PF02225">
    <property type="entry name" value="PA"/>
    <property type="match status" value="1"/>
</dbReference>
<comment type="caution">
    <text evidence="12">The sequence shown here is derived from an EMBL/GenBank/DDBJ whole genome shotgun (WGS) entry which is preliminary data.</text>
</comment>
<dbReference type="Proteomes" id="UP001165541">
    <property type="component" value="Unassembled WGS sequence"/>
</dbReference>
<evidence type="ECO:0000256" key="9">
    <source>
        <dbReference type="SAM" id="SignalP"/>
    </source>
</evidence>
<name>A0ABT0YS28_9BURK</name>
<dbReference type="EMBL" id="JAMKFE010000012">
    <property type="protein sequence ID" value="MCM5681547.1"/>
    <property type="molecule type" value="Genomic_DNA"/>
</dbReference>